<dbReference type="Gene3D" id="3.40.50.2000">
    <property type="entry name" value="Glycogen Phosphorylase B"/>
    <property type="match status" value="2"/>
</dbReference>
<reference evidence="3" key="1">
    <citation type="submission" date="2018-12" db="EMBL/GenBank/DDBJ databases">
        <authorList>
            <person name="Will S."/>
            <person name="Neumann-Schaal M."/>
            <person name="Henke P."/>
        </authorList>
    </citation>
    <scope>NUCLEOTIDE SEQUENCE</scope>
    <source>
        <strain evidence="3">PCC 7102</strain>
    </source>
</reference>
<dbReference type="SUPFAM" id="SSF53756">
    <property type="entry name" value="UDP-Glycosyltransferase/glycogen phosphorylase"/>
    <property type="match status" value="1"/>
</dbReference>
<dbReference type="Pfam" id="PF13439">
    <property type="entry name" value="Glyco_transf_4"/>
    <property type="match status" value="1"/>
</dbReference>
<dbReference type="AlphaFoldDB" id="A0A3S1A6P8"/>
<evidence type="ECO:0000259" key="1">
    <source>
        <dbReference type="Pfam" id="PF00534"/>
    </source>
</evidence>
<dbReference type="InterPro" id="IPR001296">
    <property type="entry name" value="Glyco_trans_1"/>
</dbReference>
<evidence type="ECO:0000259" key="2">
    <source>
        <dbReference type="Pfam" id="PF13439"/>
    </source>
</evidence>
<organism evidence="3 4">
    <name type="scientific">Dulcicalothrix desertica PCC 7102</name>
    <dbReference type="NCBI Taxonomy" id="232991"/>
    <lineage>
        <taxon>Bacteria</taxon>
        <taxon>Bacillati</taxon>
        <taxon>Cyanobacteriota</taxon>
        <taxon>Cyanophyceae</taxon>
        <taxon>Nostocales</taxon>
        <taxon>Calotrichaceae</taxon>
        <taxon>Dulcicalothrix</taxon>
    </lineage>
</organism>
<dbReference type="InterPro" id="IPR028098">
    <property type="entry name" value="Glyco_trans_4-like_N"/>
</dbReference>
<feature type="domain" description="Glycosyl transferase family 1" evidence="1">
    <location>
        <begin position="184"/>
        <end position="342"/>
    </location>
</feature>
<reference evidence="3" key="2">
    <citation type="journal article" date="2019" name="Genome Biol. Evol.">
        <title>Day and night: Metabolic profiles and evolutionary relationships of six axenic non-marine cyanobacteria.</title>
        <authorList>
            <person name="Will S.E."/>
            <person name="Henke P."/>
            <person name="Boedeker C."/>
            <person name="Huang S."/>
            <person name="Brinkmann H."/>
            <person name="Rohde M."/>
            <person name="Jarek M."/>
            <person name="Friedl T."/>
            <person name="Seufert S."/>
            <person name="Schumacher M."/>
            <person name="Overmann J."/>
            <person name="Neumann-Schaal M."/>
            <person name="Petersen J."/>
        </authorList>
    </citation>
    <scope>NUCLEOTIDE SEQUENCE [LARGE SCALE GENOMIC DNA]</scope>
    <source>
        <strain evidence="3">PCC 7102</strain>
    </source>
</reference>
<dbReference type="GO" id="GO:0016757">
    <property type="term" value="F:glycosyltransferase activity"/>
    <property type="evidence" value="ECO:0007669"/>
    <property type="project" value="InterPro"/>
</dbReference>
<dbReference type="PANTHER" id="PTHR45947:SF13">
    <property type="entry name" value="TRANSFERASE"/>
    <property type="match status" value="1"/>
</dbReference>
<dbReference type="Pfam" id="PF00534">
    <property type="entry name" value="Glycos_transf_1"/>
    <property type="match status" value="1"/>
</dbReference>
<accession>A0A3S1A6P8</accession>
<sequence length="370" mass="40121">MSLGGLGGSGKVATELARELTTAGAKVILLTSPQAQWVSNDELNYIPVSAPKTPTPADSKWIVPLAQEIIQHVETNNIDVLNVHYAVGLVEAALEARQELASRGYSLSVCLTLHGSDVNKYGCDSNYNAQLRDCILACDCVTAVSNSLALQAVRIFSLPWRPIVIHNAIDLEVFHPFRRWIAAPSDTLNLCHVSNFRDVKRPLDAISVLAHVRGAGVPARLIMIGNGPNYIRGREYAEELGVANEVIFLGAVSPTEVVRWLAVTDLQLVTSESESFCLAALEAMACEVPVVGTYCGGLEEIMAILDVDMPAKLLSAPGDTTAMAAKIVQLFNTPSNYQKLRDSLRDKIQLHFSRKAQLQAYCNILMGIIA</sequence>
<keyword evidence="4" id="KW-1185">Reference proteome</keyword>
<proteinExistence type="predicted"/>
<evidence type="ECO:0000313" key="3">
    <source>
        <dbReference type="EMBL" id="RUS94401.1"/>
    </source>
</evidence>
<feature type="domain" description="Glycosyltransferase subfamily 4-like N-terminal" evidence="2">
    <location>
        <begin position="7"/>
        <end position="172"/>
    </location>
</feature>
<dbReference type="Proteomes" id="UP000271624">
    <property type="component" value="Unassembled WGS sequence"/>
</dbReference>
<protein>
    <submittedName>
        <fullName evidence="3">N-acetyl-alpha-D-glucosaminyl L-malate synthase BshA</fullName>
    </submittedName>
</protein>
<dbReference type="InterPro" id="IPR050194">
    <property type="entry name" value="Glycosyltransferase_grp1"/>
</dbReference>
<name>A0A3S1A6P8_9CYAN</name>
<gene>
    <name evidence="3" type="ORF">DSM106972_093860</name>
</gene>
<evidence type="ECO:0000313" key="4">
    <source>
        <dbReference type="Proteomes" id="UP000271624"/>
    </source>
</evidence>
<dbReference type="EMBL" id="RSCL01000049">
    <property type="protein sequence ID" value="RUS94401.1"/>
    <property type="molecule type" value="Genomic_DNA"/>
</dbReference>
<dbReference type="PANTHER" id="PTHR45947">
    <property type="entry name" value="SULFOQUINOVOSYL TRANSFERASE SQD2"/>
    <property type="match status" value="1"/>
</dbReference>
<comment type="caution">
    <text evidence="3">The sequence shown here is derived from an EMBL/GenBank/DDBJ whole genome shotgun (WGS) entry which is preliminary data.</text>
</comment>